<dbReference type="RefSeq" id="WP_277359726.1">
    <property type="nucleotide sequence ID" value="NZ_JAROKN010000080.1"/>
</dbReference>
<gene>
    <name evidence="1" type="ORF">P4U43_16630</name>
</gene>
<feature type="non-terminal residue" evidence="1">
    <location>
        <position position="75"/>
    </location>
</feature>
<organism evidence="1 2">
    <name type="scientific">Arthrobacter vasquezii</name>
    <dbReference type="NCBI Taxonomy" id="2977629"/>
    <lineage>
        <taxon>Bacteria</taxon>
        <taxon>Bacillati</taxon>
        <taxon>Actinomycetota</taxon>
        <taxon>Actinomycetes</taxon>
        <taxon>Micrococcales</taxon>
        <taxon>Micrococcaceae</taxon>
        <taxon>Arthrobacter</taxon>
    </lineage>
</organism>
<sequence>MTLTITEPVAQHNKTRGSLIPANYAQAASWLTWHEWKRLTSRARMRAAEAVQIPAPDFTEALSASNLPGPVRFTL</sequence>
<protein>
    <submittedName>
        <fullName evidence="1">Uncharacterized protein</fullName>
    </submittedName>
</protein>
<evidence type="ECO:0000313" key="2">
    <source>
        <dbReference type="Proteomes" id="UP001220456"/>
    </source>
</evidence>
<dbReference type="EMBL" id="JAROKN010000080">
    <property type="protein sequence ID" value="MDF9279417.1"/>
    <property type="molecule type" value="Genomic_DNA"/>
</dbReference>
<evidence type="ECO:0000313" key="1">
    <source>
        <dbReference type="EMBL" id="MDF9279417.1"/>
    </source>
</evidence>
<reference evidence="1 2" key="1">
    <citation type="journal article" date="2023" name="Int. J. Syst. Evol. Microbiol.">
        <title>Arthrobacter vasquezii sp. nov., isolated from a soil sample from Union Glacier, Antarctica.</title>
        <authorList>
            <person name="Valenzuela-Ibaceta F."/>
            <person name="Carrasco V."/>
            <person name="Lagos-Moraga S."/>
            <person name="Dietz-Vargas C."/>
            <person name="Navarro C.A."/>
            <person name="Perez-Donoso J.M."/>
        </authorList>
    </citation>
    <scope>NUCLEOTIDE SEQUENCE [LARGE SCALE GENOMIC DNA]</scope>
    <source>
        <strain evidence="1 2">EH-1B-1</strain>
    </source>
</reference>
<accession>A0ABT6D1G2</accession>
<comment type="caution">
    <text evidence="1">The sequence shown here is derived from an EMBL/GenBank/DDBJ whole genome shotgun (WGS) entry which is preliminary data.</text>
</comment>
<dbReference type="Proteomes" id="UP001220456">
    <property type="component" value="Unassembled WGS sequence"/>
</dbReference>
<keyword evidence="2" id="KW-1185">Reference proteome</keyword>
<name>A0ABT6D1G2_9MICC</name>
<proteinExistence type="predicted"/>